<keyword evidence="4" id="KW-1185">Reference proteome</keyword>
<evidence type="ECO:0000256" key="2">
    <source>
        <dbReference type="SAM" id="SignalP"/>
    </source>
</evidence>
<feature type="region of interest" description="Disordered" evidence="1">
    <location>
        <begin position="38"/>
        <end position="60"/>
    </location>
</feature>
<dbReference type="EMBL" id="FRCS01000012">
    <property type="protein sequence ID" value="SHN45454.1"/>
    <property type="molecule type" value="Genomic_DNA"/>
</dbReference>
<feature type="chain" id="PRO_5038414448" description="BNR repeat-like domain-containing protein" evidence="2">
    <location>
        <begin position="32"/>
        <end position="386"/>
    </location>
</feature>
<evidence type="ECO:0000313" key="4">
    <source>
        <dbReference type="Proteomes" id="UP000184440"/>
    </source>
</evidence>
<evidence type="ECO:0008006" key="5">
    <source>
        <dbReference type="Google" id="ProtNLM"/>
    </source>
</evidence>
<feature type="signal peptide" evidence="2">
    <location>
        <begin position="1"/>
        <end position="31"/>
    </location>
</feature>
<protein>
    <recommendedName>
        <fullName evidence="5">BNR repeat-like domain-containing protein</fullName>
    </recommendedName>
</protein>
<dbReference type="AlphaFoldDB" id="A0A1M7RGS1"/>
<accession>A0A1M7RGS1</accession>
<proteinExistence type="predicted"/>
<keyword evidence="2" id="KW-0732">Signal</keyword>
<evidence type="ECO:0000256" key="1">
    <source>
        <dbReference type="SAM" id="MobiDB-lite"/>
    </source>
</evidence>
<dbReference type="Proteomes" id="UP000184440">
    <property type="component" value="Unassembled WGS sequence"/>
</dbReference>
<sequence>MTGTSRPADPPTGRARRALVPLLAAAALVLAACGDGTAGDQNQSTAGPTSDDTLTSSLDAYNDAPIGGRFSDAERGALVRARCAADSCTYQLVRTEDGGATWSVSAIPGAPVTSAPLDDAHAAVLPGGQVVTEIQVGADRPARHTADGGKTWPAHNAAPLGVTDKVPSNGALVGWCSQSVDCAEPFLRVILPSGASASFGPPPAELTETVRATRVADGSIWVQGRDGVGRVLLAVSRSNGTEWTTNRVPAPASSNVDIVGTGELAWVLSLSEDSGGGTGGTAPGAPARKLRQSLLYSQTAGASFDSVKLPEEYRLNTGSGIGVTDAGDAVISSDGRVAVISPSGQVTPVNDVKGAVYDLGPQILVHGPGGSWVSADAKTWSPLPKG</sequence>
<evidence type="ECO:0000313" key="3">
    <source>
        <dbReference type="EMBL" id="SHN45454.1"/>
    </source>
</evidence>
<reference evidence="3 4" key="1">
    <citation type="submission" date="2016-11" db="EMBL/GenBank/DDBJ databases">
        <authorList>
            <person name="Jaros S."/>
            <person name="Januszkiewicz K."/>
            <person name="Wedrychowicz H."/>
        </authorList>
    </citation>
    <scope>NUCLEOTIDE SEQUENCE [LARGE SCALE GENOMIC DNA]</scope>
    <source>
        <strain evidence="3 4">DSM 46144</strain>
    </source>
</reference>
<dbReference type="SUPFAM" id="SSF50939">
    <property type="entry name" value="Sialidases"/>
    <property type="match status" value="1"/>
</dbReference>
<dbReference type="InterPro" id="IPR036278">
    <property type="entry name" value="Sialidase_sf"/>
</dbReference>
<dbReference type="PROSITE" id="PS51257">
    <property type="entry name" value="PROKAR_LIPOPROTEIN"/>
    <property type="match status" value="1"/>
</dbReference>
<dbReference type="STRING" id="134849.SAMN05443668_11256"/>
<gene>
    <name evidence="3" type="ORF">SAMN05443668_11256</name>
</gene>
<name>A0A1M7RGS1_9ACTN</name>
<organism evidence="3 4">
    <name type="scientific">Cryptosporangium aurantiacum</name>
    <dbReference type="NCBI Taxonomy" id="134849"/>
    <lineage>
        <taxon>Bacteria</taxon>
        <taxon>Bacillati</taxon>
        <taxon>Actinomycetota</taxon>
        <taxon>Actinomycetes</taxon>
        <taxon>Cryptosporangiales</taxon>
        <taxon>Cryptosporangiaceae</taxon>
        <taxon>Cryptosporangium</taxon>
    </lineage>
</organism>
<dbReference type="Gene3D" id="2.120.10.10">
    <property type="match status" value="1"/>
</dbReference>
<feature type="compositionally biased region" description="Polar residues" evidence="1">
    <location>
        <begin position="39"/>
        <end position="59"/>
    </location>
</feature>